<name>A0AA88II71_CHASR</name>
<keyword evidence="13" id="KW-1185">Reference proteome</keyword>
<evidence type="ECO:0000313" key="12">
    <source>
        <dbReference type="EMBL" id="KAK2814267.1"/>
    </source>
</evidence>
<dbReference type="Proteomes" id="UP001187415">
    <property type="component" value="Unassembled WGS sequence"/>
</dbReference>
<dbReference type="GO" id="GO:0008017">
    <property type="term" value="F:microtubule binding"/>
    <property type="evidence" value="ECO:0007669"/>
    <property type="project" value="InterPro"/>
</dbReference>
<dbReference type="PRINTS" id="PR00206">
    <property type="entry name" value="CONNEXIN"/>
</dbReference>
<evidence type="ECO:0000256" key="8">
    <source>
        <dbReference type="PROSITE-ProRule" id="PRU00283"/>
    </source>
</evidence>
<dbReference type="InterPro" id="IPR000500">
    <property type="entry name" value="Connexin"/>
</dbReference>
<keyword evidence="3 9" id="KW-0812">Transmembrane</keyword>
<evidence type="ECO:0000256" key="6">
    <source>
        <dbReference type="ARBA" id="ARBA00022989"/>
    </source>
</evidence>
<dbReference type="InterPro" id="IPR038359">
    <property type="entry name" value="Connexin_N_sf"/>
</dbReference>
<dbReference type="SMART" id="SM00129">
    <property type="entry name" value="KISc"/>
    <property type="match status" value="1"/>
</dbReference>
<feature type="transmembrane region" description="Helical" evidence="9">
    <location>
        <begin position="118"/>
        <end position="141"/>
    </location>
</feature>
<evidence type="ECO:0000259" key="11">
    <source>
        <dbReference type="PROSITE" id="PS50067"/>
    </source>
</evidence>
<organism evidence="12 13">
    <name type="scientific">Channa striata</name>
    <name type="common">Snakehead murrel</name>
    <name type="synonym">Ophicephalus striatus</name>
    <dbReference type="NCBI Taxonomy" id="64152"/>
    <lineage>
        <taxon>Eukaryota</taxon>
        <taxon>Metazoa</taxon>
        <taxon>Chordata</taxon>
        <taxon>Craniata</taxon>
        <taxon>Vertebrata</taxon>
        <taxon>Euteleostomi</taxon>
        <taxon>Actinopterygii</taxon>
        <taxon>Neopterygii</taxon>
        <taxon>Teleostei</taxon>
        <taxon>Neoteleostei</taxon>
        <taxon>Acanthomorphata</taxon>
        <taxon>Anabantaria</taxon>
        <taxon>Anabantiformes</taxon>
        <taxon>Channoidei</taxon>
        <taxon>Channidae</taxon>
        <taxon>Channa</taxon>
    </lineage>
</organism>
<dbReference type="Gene3D" id="3.40.850.10">
    <property type="entry name" value="Kinesin motor domain"/>
    <property type="match status" value="2"/>
</dbReference>
<gene>
    <name evidence="12" type="ORF">Q5P01_000652</name>
</gene>
<dbReference type="InterPro" id="IPR027417">
    <property type="entry name" value="P-loop_NTPase"/>
</dbReference>
<sequence length="448" mass="50668">MIVLFLFRMFVLGAAADKVWGDEVSEFYCDSLEPGCQHACYNQKFPLSYVHYWVLQITFVSTPTLVYLGHAVHIIHKEKQLRDSQDVCRKTKYTDERGKVKIRGILFCTYMIQLITKIFLEVGLIVGQFYIFGFIFIPLYYHCEIKEPCASSQVPSVTFHVPTEKTIFIMFMLVVSGISVIQNIIEIICLLCNKSRAAKKRLLDHSSQPYASNPAWKGTSSPTESSCCHLRLGESAATVNAEPVQLFWKTDKKSIQIDDGNSKSFSFDRVFTAEETTNQLYQDIAKPLVVSTVEGYNGSRFKEGCNINRSLFTLGQVIEKVTDESLKGFTNYRDSKLTHILQNSLGGNAKTVVICTVTLDQTLSTLQWEIPDEPDEMEISQSAVTVRSFEDRLKDFVSPERMCELSGKISNLELQLEMESQQKEEAVAKAELLGGRVAELELQLQTEA</sequence>
<comment type="caution">
    <text evidence="8">Lacks conserved residue(s) required for the propagation of feature annotation.</text>
</comment>
<accession>A0AA88II71</accession>
<dbReference type="GO" id="GO:0007018">
    <property type="term" value="P:microtubule-based movement"/>
    <property type="evidence" value="ECO:0007669"/>
    <property type="project" value="InterPro"/>
</dbReference>
<keyword evidence="10" id="KW-0732">Signal</keyword>
<comment type="subcellular location">
    <subcellularLocation>
        <location evidence="1">Cell membrane</location>
        <topology evidence="1">Multi-pass membrane protein</topology>
    </subcellularLocation>
</comment>
<dbReference type="GO" id="GO:0003777">
    <property type="term" value="F:microtubule motor activity"/>
    <property type="evidence" value="ECO:0007669"/>
    <property type="project" value="InterPro"/>
</dbReference>
<evidence type="ECO:0000256" key="9">
    <source>
        <dbReference type="SAM" id="Phobius"/>
    </source>
</evidence>
<dbReference type="InterPro" id="IPR019570">
    <property type="entry name" value="Connexin_CCC"/>
</dbReference>
<dbReference type="EMBL" id="JAUPFM010000070">
    <property type="protein sequence ID" value="KAK2814267.1"/>
    <property type="molecule type" value="Genomic_DNA"/>
</dbReference>
<evidence type="ECO:0000256" key="3">
    <source>
        <dbReference type="ARBA" id="ARBA00022692"/>
    </source>
</evidence>
<dbReference type="GO" id="GO:0005524">
    <property type="term" value="F:ATP binding"/>
    <property type="evidence" value="ECO:0007669"/>
    <property type="project" value="UniProtKB-KW"/>
</dbReference>
<feature type="transmembrane region" description="Helical" evidence="9">
    <location>
        <begin position="167"/>
        <end position="192"/>
    </location>
</feature>
<evidence type="ECO:0000256" key="2">
    <source>
        <dbReference type="ARBA" id="ARBA00022475"/>
    </source>
</evidence>
<dbReference type="PROSITE" id="PS50067">
    <property type="entry name" value="KINESIN_MOTOR_2"/>
    <property type="match status" value="1"/>
</dbReference>
<feature type="chain" id="PRO_5041727327" description="Kinesin motor domain-containing protein" evidence="10">
    <location>
        <begin position="17"/>
        <end position="448"/>
    </location>
</feature>
<comment type="caution">
    <text evidence="12">The sequence shown here is derived from an EMBL/GenBank/DDBJ whole genome shotgun (WGS) entry which is preliminary data.</text>
</comment>
<dbReference type="SMART" id="SM01089">
    <property type="entry name" value="Connexin_CCC"/>
    <property type="match status" value="1"/>
</dbReference>
<dbReference type="GO" id="GO:0005243">
    <property type="term" value="F:gap junction channel activity"/>
    <property type="evidence" value="ECO:0007669"/>
    <property type="project" value="TreeGrafter"/>
</dbReference>
<comment type="similarity">
    <text evidence="8">Belongs to the TRAFAC class myosin-kinesin ATPase superfamily. Kinesin family.</text>
</comment>
<dbReference type="GO" id="GO:0005922">
    <property type="term" value="C:connexin complex"/>
    <property type="evidence" value="ECO:0007669"/>
    <property type="project" value="InterPro"/>
</dbReference>
<evidence type="ECO:0000256" key="7">
    <source>
        <dbReference type="ARBA" id="ARBA00023136"/>
    </source>
</evidence>
<keyword evidence="7 9" id="KW-0472">Membrane</keyword>
<feature type="signal peptide" evidence="10">
    <location>
        <begin position="1"/>
        <end position="16"/>
    </location>
</feature>
<keyword evidence="4" id="KW-0547">Nucleotide-binding</keyword>
<keyword evidence="2" id="KW-1003">Cell membrane</keyword>
<evidence type="ECO:0000313" key="13">
    <source>
        <dbReference type="Proteomes" id="UP001187415"/>
    </source>
</evidence>
<evidence type="ECO:0000256" key="1">
    <source>
        <dbReference type="ARBA" id="ARBA00004651"/>
    </source>
</evidence>
<dbReference type="InterPro" id="IPR013092">
    <property type="entry name" value="Connexin_N"/>
</dbReference>
<dbReference type="GO" id="GO:0007267">
    <property type="term" value="P:cell-cell signaling"/>
    <property type="evidence" value="ECO:0007669"/>
    <property type="project" value="TreeGrafter"/>
</dbReference>
<dbReference type="InterPro" id="IPR001752">
    <property type="entry name" value="Kinesin_motor_dom"/>
</dbReference>
<dbReference type="PANTHER" id="PTHR11984">
    <property type="entry name" value="CONNEXIN"/>
    <property type="match status" value="1"/>
</dbReference>
<proteinExistence type="inferred from homology"/>
<evidence type="ECO:0000256" key="10">
    <source>
        <dbReference type="SAM" id="SignalP"/>
    </source>
</evidence>
<keyword evidence="6 9" id="KW-1133">Transmembrane helix</keyword>
<dbReference type="AlphaFoldDB" id="A0AA88II71"/>
<dbReference type="Gene3D" id="1.20.1440.80">
    <property type="entry name" value="Gap junction channel protein cysteine-rich domain"/>
    <property type="match status" value="1"/>
</dbReference>
<reference evidence="12" key="1">
    <citation type="submission" date="2023-07" db="EMBL/GenBank/DDBJ databases">
        <title>Chromosome-level Genome Assembly of Striped Snakehead (Channa striata).</title>
        <authorList>
            <person name="Liu H."/>
        </authorList>
    </citation>
    <scope>NUCLEOTIDE SEQUENCE</scope>
    <source>
        <strain evidence="12">Gz</strain>
        <tissue evidence="12">Muscle</tissue>
    </source>
</reference>
<dbReference type="SMART" id="SM00037">
    <property type="entry name" value="CNX"/>
    <property type="match status" value="1"/>
</dbReference>
<dbReference type="Pfam" id="PF00225">
    <property type="entry name" value="Kinesin"/>
    <property type="match status" value="1"/>
</dbReference>
<dbReference type="InterPro" id="IPR036961">
    <property type="entry name" value="Kinesin_motor_dom_sf"/>
</dbReference>
<feature type="domain" description="Kinesin motor" evidence="11">
    <location>
        <begin position="298"/>
        <end position="386"/>
    </location>
</feature>
<evidence type="ECO:0000256" key="5">
    <source>
        <dbReference type="ARBA" id="ARBA00022840"/>
    </source>
</evidence>
<protein>
    <recommendedName>
        <fullName evidence="11">Kinesin motor domain-containing protein</fullName>
    </recommendedName>
</protein>
<keyword evidence="5" id="KW-0067">ATP-binding</keyword>
<dbReference type="Pfam" id="PF00029">
    <property type="entry name" value="Connexin"/>
    <property type="match status" value="1"/>
</dbReference>
<dbReference type="SUPFAM" id="SSF52540">
    <property type="entry name" value="P-loop containing nucleoside triphosphate hydrolases"/>
    <property type="match status" value="2"/>
</dbReference>
<evidence type="ECO:0000256" key="4">
    <source>
        <dbReference type="ARBA" id="ARBA00022741"/>
    </source>
</evidence>
<dbReference type="PANTHER" id="PTHR11984:SF109">
    <property type="entry name" value="CONNEXIN 28.1-RELATED"/>
    <property type="match status" value="1"/>
</dbReference>
<feature type="transmembrane region" description="Helical" evidence="9">
    <location>
        <begin position="53"/>
        <end position="75"/>
    </location>
</feature>